<dbReference type="EMBL" id="ML976773">
    <property type="protein sequence ID" value="KAF1964944.1"/>
    <property type="molecule type" value="Genomic_DNA"/>
</dbReference>
<dbReference type="Proteomes" id="UP000800036">
    <property type="component" value="Unassembled WGS sequence"/>
</dbReference>
<protein>
    <submittedName>
        <fullName evidence="1">Uncharacterized protein</fullName>
    </submittedName>
</protein>
<name>A0A6A5UJV6_9PLEO</name>
<keyword evidence="2" id="KW-1185">Reference proteome</keyword>
<proteinExistence type="predicted"/>
<evidence type="ECO:0000313" key="2">
    <source>
        <dbReference type="Proteomes" id="UP000800036"/>
    </source>
</evidence>
<accession>A0A6A5UJV6</accession>
<reference evidence="1" key="1">
    <citation type="journal article" date="2020" name="Stud. Mycol.">
        <title>101 Dothideomycetes genomes: a test case for predicting lifestyles and emergence of pathogens.</title>
        <authorList>
            <person name="Haridas S."/>
            <person name="Albert R."/>
            <person name="Binder M."/>
            <person name="Bloem J."/>
            <person name="Labutti K."/>
            <person name="Salamov A."/>
            <person name="Andreopoulos B."/>
            <person name="Baker S."/>
            <person name="Barry K."/>
            <person name="Bills G."/>
            <person name="Bluhm B."/>
            <person name="Cannon C."/>
            <person name="Castanera R."/>
            <person name="Culley D."/>
            <person name="Daum C."/>
            <person name="Ezra D."/>
            <person name="Gonzalez J."/>
            <person name="Henrissat B."/>
            <person name="Kuo A."/>
            <person name="Liang C."/>
            <person name="Lipzen A."/>
            <person name="Lutzoni F."/>
            <person name="Magnuson J."/>
            <person name="Mondo S."/>
            <person name="Nolan M."/>
            <person name="Ohm R."/>
            <person name="Pangilinan J."/>
            <person name="Park H.-J."/>
            <person name="Ramirez L."/>
            <person name="Alfaro M."/>
            <person name="Sun H."/>
            <person name="Tritt A."/>
            <person name="Yoshinaga Y."/>
            <person name="Zwiers L.-H."/>
            <person name="Turgeon B."/>
            <person name="Goodwin S."/>
            <person name="Spatafora J."/>
            <person name="Crous P."/>
            <person name="Grigoriev I."/>
        </authorList>
    </citation>
    <scope>NUCLEOTIDE SEQUENCE</scope>
    <source>
        <strain evidence="1">CBS 107.79</strain>
    </source>
</reference>
<organism evidence="1 2">
    <name type="scientific">Bimuria novae-zelandiae CBS 107.79</name>
    <dbReference type="NCBI Taxonomy" id="1447943"/>
    <lineage>
        <taxon>Eukaryota</taxon>
        <taxon>Fungi</taxon>
        <taxon>Dikarya</taxon>
        <taxon>Ascomycota</taxon>
        <taxon>Pezizomycotina</taxon>
        <taxon>Dothideomycetes</taxon>
        <taxon>Pleosporomycetidae</taxon>
        <taxon>Pleosporales</taxon>
        <taxon>Massarineae</taxon>
        <taxon>Didymosphaeriaceae</taxon>
        <taxon>Bimuria</taxon>
    </lineage>
</organism>
<dbReference type="AlphaFoldDB" id="A0A6A5UJV6"/>
<gene>
    <name evidence="1" type="ORF">BU23DRAFT_575267</name>
</gene>
<evidence type="ECO:0000313" key="1">
    <source>
        <dbReference type="EMBL" id="KAF1964944.1"/>
    </source>
</evidence>
<sequence length="165" mass="18351">MLVDIYCRNAMVVDQEVLASFNNDFLAAVITRNTTIQQNRYSTGSHPRKPYTSFLATYHQPYQEEDLAQCCCFKKPALLPQSHPRQPPQPGAVAPPLIRHPLPPLLFRPPAVWQSPHNPDRFSRATVSTPTTPWARPCTCGCAPTVPGELLYPAQAKAIMKSSQA</sequence>